<proteinExistence type="predicted"/>
<gene>
    <name evidence="1" type="ORF">UFOVP760_97</name>
</gene>
<reference evidence="1" key="1">
    <citation type="submission" date="2020-05" db="EMBL/GenBank/DDBJ databases">
        <authorList>
            <person name="Chiriac C."/>
            <person name="Salcher M."/>
            <person name="Ghai R."/>
            <person name="Kavagutti S V."/>
        </authorList>
    </citation>
    <scope>NUCLEOTIDE SEQUENCE</scope>
</reference>
<dbReference type="EMBL" id="LR798360">
    <property type="protein sequence ID" value="CAB5226318.1"/>
    <property type="molecule type" value="Genomic_DNA"/>
</dbReference>
<organism evidence="1">
    <name type="scientific">uncultured Caudovirales phage</name>
    <dbReference type="NCBI Taxonomy" id="2100421"/>
    <lineage>
        <taxon>Viruses</taxon>
        <taxon>Duplodnaviria</taxon>
        <taxon>Heunggongvirae</taxon>
        <taxon>Uroviricota</taxon>
        <taxon>Caudoviricetes</taxon>
        <taxon>Peduoviridae</taxon>
        <taxon>Maltschvirus</taxon>
        <taxon>Maltschvirus maltsch</taxon>
    </lineage>
</organism>
<name>A0A6J7X627_9CAUD</name>
<evidence type="ECO:0000313" key="1">
    <source>
        <dbReference type="EMBL" id="CAB5226318.1"/>
    </source>
</evidence>
<protein>
    <submittedName>
        <fullName evidence="1">Uncharacterized protein</fullName>
    </submittedName>
</protein>
<accession>A0A6J7X627</accession>
<sequence>MLLVTGIHLKKGLNIIVPDVDRNIIKWSGFFENADTAQAHLDREKTKYSMTKKIVSAKKEFVDTQKHNKYLFRFTVVLS</sequence>